<dbReference type="SMART" id="SM00850">
    <property type="entry name" value="LytTR"/>
    <property type="match status" value="1"/>
</dbReference>
<dbReference type="Gene3D" id="3.40.50.2300">
    <property type="match status" value="1"/>
</dbReference>
<dbReference type="Proteomes" id="UP000199580">
    <property type="component" value="Unassembled WGS sequence"/>
</dbReference>
<keyword evidence="5" id="KW-1185">Reference proteome</keyword>
<evidence type="ECO:0000259" key="3">
    <source>
        <dbReference type="PROSITE" id="PS50110"/>
    </source>
</evidence>
<organism evidence="4 5">
    <name type="scientific">Flavobacterium noncentrifugens</name>
    <dbReference type="NCBI Taxonomy" id="1128970"/>
    <lineage>
        <taxon>Bacteria</taxon>
        <taxon>Pseudomonadati</taxon>
        <taxon>Bacteroidota</taxon>
        <taxon>Flavobacteriia</taxon>
        <taxon>Flavobacteriales</taxon>
        <taxon>Flavobacteriaceae</taxon>
        <taxon>Flavobacterium</taxon>
    </lineage>
</organism>
<accession>A0A1G9AKW8</accession>
<dbReference type="AlphaFoldDB" id="A0A1G9AKW8"/>
<evidence type="ECO:0000256" key="2">
    <source>
        <dbReference type="PROSITE-ProRule" id="PRU00169"/>
    </source>
</evidence>
<dbReference type="Pfam" id="PF00072">
    <property type="entry name" value="Response_reg"/>
    <property type="match status" value="1"/>
</dbReference>
<evidence type="ECO:0000256" key="1">
    <source>
        <dbReference type="ARBA" id="ARBA00023125"/>
    </source>
</evidence>
<dbReference type="InterPro" id="IPR039420">
    <property type="entry name" value="WalR-like"/>
</dbReference>
<name>A0A1G9AKW8_9FLAO</name>
<dbReference type="PANTHER" id="PTHR48111">
    <property type="entry name" value="REGULATOR OF RPOS"/>
    <property type="match status" value="1"/>
</dbReference>
<dbReference type="InterPro" id="IPR007492">
    <property type="entry name" value="LytTR_DNA-bd_dom"/>
</dbReference>
<reference evidence="4 5" key="1">
    <citation type="submission" date="2016-10" db="EMBL/GenBank/DDBJ databases">
        <authorList>
            <person name="de Groot N.N."/>
        </authorList>
    </citation>
    <scope>NUCLEOTIDE SEQUENCE [LARGE SCALE GENOMIC DNA]</scope>
    <source>
        <strain evidence="4 5">CGMCC 1.10076</strain>
    </source>
</reference>
<keyword evidence="1" id="KW-0238">DNA-binding</keyword>
<dbReference type="RefSeq" id="WP_091397163.1">
    <property type="nucleotide sequence ID" value="NZ_BKAI01000007.1"/>
</dbReference>
<protein>
    <submittedName>
        <fullName evidence="4">Two component transcriptional regulator, LytTR family</fullName>
    </submittedName>
</protein>
<dbReference type="SUPFAM" id="SSF52172">
    <property type="entry name" value="CheY-like"/>
    <property type="match status" value="1"/>
</dbReference>
<gene>
    <name evidence="4" type="ORF">SAMN04487935_2949</name>
</gene>
<dbReference type="GO" id="GO:0000156">
    <property type="term" value="F:phosphorelay response regulator activity"/>
    <property type="evidence" value="ECO:0007669"/>
    <property type="project" value="TreeGrafter"/>
</dbReference>
<dbReference type="OrthoDB" id="2168082at2"/>
<evidence type="ECO:0000313" key="5">
    <source>
        <dbReference type="Proteomes" id="UP000199580"/>
    </source>
</evidence>
<feature type="domain" description="Response regulatory" evidence="3">
    <location>
        <begin position="6"/>
        <end position="116"/>
    </location>
</feature>
<evidence type="ECO:0000313" key="4">
    <source>
        <dbReference type="EMBL" id="SDK27957.1"/>
    </source>
</evidence>
<dbReference type="SMART" id="SM00448">
    <property type="entry name" value="REC"/>
    <property type="match status" value="1"/>
</dbReference>
<dbReference type="InterPro" id="IPR001789">
    <property type="entry name" value="Sig_transdc_resp-reg_receiver"/>
</dbReference>
<dbReference type="EMBL" id="FNEZ01000005">
    <property type="protein sequence ID" value="SDK27957.1"/>
    <property type="molecule type" value="Genomic_DNA"/>
</dbReference>
<dbReference type="InterPro" id="IPR011006">
    <property type="entry name" value="CheY-like_superfamily"/>
</dbReference>
<dbReference type="GO" id="GO:0000976">
    <property type="term" value="F:transcription cis-regulatory region binding"/>
    <property type="evidence" value="ECO:0007669"/>
    <property type="project" value="TreeGrafter"/>
</dbReference>
<feature type="modified residue" description="4-aspartylphosphate" evidence="2">
    <location>
        <position position="57"/>
    </location>
</feature>
<dbReference type="PANTHER" id="PTHR48111:SF17">
    <property type="entry name" value="TRANSCRIPTIONAL REGULATORY PROTEIN YPDB"/>
    <property type="match status" value="1"/>
</dbReference>
<keyword evidence="2" id="KW-0597">Phosphoprotein</keyword>
<dbReference type="GO" id="GO:0005829">
    <property type="term" value="C:cytosol"/>
    <property type="evidence" value="ECO:0007669"/>
    <property type="project" value="TreeGrafter"/>
</dbReference>
<dbReference type="PROSITE" id="PS50110">
    <property type="entry name" value="RESPONSE_REGULATORY"/>
    <property type="match status" value="1"/>
</dbReference>
<dbReference type="GO" id="GO:0032993">
    <property type="term" value="C:protein-DNA complex"/>
    <property type="evidence" value="ECO:0007669"/>
    <property type="project" value="TreeGrafter"/>
</dbReference>
<dbReference type="GO" id="GO:0006355">
    <property type="term" value="P:regulation of DNA-templated transcription"/>
    <property type="evidence" value="ECO:0007669"/>
    <property type="project" value="TreeGrafter"/>
</dbReference>
<proteinExistence type="predicted"/>
<dbReference type="STRING" id="1128970.SAMN04487935_2949"/>
<sequence>MNTKLRCLLLDDEIPGLTYLKMMCEQIPELDIVKSFTDPEKLLDEMPALDFDLVISDIEMPGIDGLTLAQSFKNKLVIFTTAYKEYAADAFDIDAVDYITKPVKMERLQKAVHKAVEKFNQQTPVKSITLNTDKGKMILYSNTIVLIRTSATESRDKEVLLNDDSVLILKNIKFETLLNELPTVDFCRISKKEIIAMKAVKFFSHNEITMNLQDKNGRFLNVILSEIYRPDFLSKAKT</sequence>
<dbReference type="Gene3D" id="2.40.50.1020">
    <property type="entry name" value="LytTr DNA-binding domain"/>
    <property type="match status" value="1"/>
</dbReference>